<proteinExistence type="predicted"/>
<accession>A0A8S5TL45</accession>
<protein>
    <submittedName>
        <fullName evidence="1">Uncharacterized protein</fullName>
    </submittedName>
</protein>
<name>A0A8S5TL45_9CAUD</name>
<dbReference type="EMBL" id="BK032843">
    <property type="protein sequence ID" value="DAF63779.1"/>
    <property type="molecule type" value="Genomic_DNA"/>
</dbReference>
<sequence>MEKITIDRVLHYIKRKIKTTEDGKEVVSKLHDELAAKMAFEGGRQSVIDNIPELEWKVCVGGYYTETPIGDLPIWIDVKKGNKYILHFFNVTESYSTLVEAEWKANESYKGILIKALGIGHEKN</sequence>
<organism evidence="1">
    <name type="scientific">Podoviridae sp. ctz6O13</name>
    <dbReference type="NCBI Taxonomy" id="2827757"/>
    <lineage>
        <taxon>Viruses</taxon>
        <taxon>Duplodnaviria</taxon>
        <taxon>Heunggongvirae</taxon>
        <taxon>Uroviricota</taxon>
        <taxon>Caudoviricetes</taxon>
    </lineage>
</organism>
<reference evidence="1" key="1">
    <citation type="journal article" date="2021" name="Proc. Natl. Acad. Sci. U.S.A.">
        <title>A Catalog of Tens of Thousands of Viruses from Human Metagenomes Reveals Hidden Associations with Chronic Diseases.</title>
        <authorList>
            <person name="Tisza M.J."/>
            <person name="Buck C.B."/>
        </authorList>
    </citation>
    <scope>NUCLEOTIDE SEQUENCE</scope>
    <source>
        <strain evidence="1">Ctz6O13</strain>
    </source>
</reference>
<evidence type="ECO:0000313" key="1">
    <source>
        <dbReference type="EMBL" id="DAF63779.1"/>
    </source>
</evidence>